<evidence type="ECO:0000259" key="14">
    <source>
        <dbReference type="PROSITE" id="PS50262"/>
    </source>
</evidence>
<keyword evidence="5 13" id="KW-1133">Transmembrane helix</keyword>
<dbReference type="PROSITE" id="PS00237">
    <property type="entry name" value="G_PROTEIN_RECEP_F1_1"/>
    <property type="match status" value="1"/>
</dbReference>
<protein>
    <recommendedName>
        <fullName evidence="2">Thromboxane A2 receptor</fullName>
    </recommendedName>
    <alternativeName>
        <fullName evidence="11">Prostanoid TP receptor</fullName>
    </alternativeName>
</protein>
<dbReference type="InterPro" id="IPR008365">
    <property type="entry name" value="Prostanoid_rcpt"/>
</dbReference>
<dbReference type="PRINTS" id="PR01788">
    <property type="entry name" value="PROSTANOIDR"/>
</dbReference>
<keyword evidence="4 13" id="KW-0812">Transmembrane</keyword>
<dbReference type="InterPro" id="IPR001105">
    <property type="entry name" value="Thbox_rcpt"/>
</dbReference>
<keyword evidence="3" id="KW-1003">Cell membrane</keyword>
<feature type="region of interest" description="Disordered" evidence="12">
    <location>
        <begin position="1"/>
        <end position="20"/>
    </location>
</feature>
<evidence type="ECO:0000256" key="3">
    <source>
        <dbReference type="ARBA" id="ARBA00022475"/>
    </source>
</evidence>
<proteinExistence type="predicted"/>
<dbReference type="PANTHER" id="PTHR11866">
    <property type="entry name" value="G-PROTEIN COUPLED RECEPTOR FAMILY 1 MEMBER"/>
    <property type="match status" value="1"/>
</dbReference>
<dbReference type="EMBL" id="JAHFZB010000435">
    <property type="protein sequence ID" value="KAK6462876.1"/>
    <property type="molecule type" value="Genomic_DNA"/>
</dbReference>
<comment type="caution">
    <text evidence="15">The sequence shown here is derived from an EMBL/GenBank/DDBJ whole genome shotgun (WGS) entry which is preliminary data.</text>
</comment>
<evidence type="ECO:0000256" key="10">
    <source>
        <dbReference type="ARBA" id="ARBA00023224"/>
    </source>
</evidence>
<feature type="transmembrane region" description="Helical" evidence="13">
    <location>
        <begin position="180"/>
        <end position="200"/>
    </location>
</feature>
<name>A0ABR0Y080_HUSHU</name>
<evidence type="ECO:0000313" key="15">
    <source>
        <dbReference type="EMBL" id="KAK6462876.1"/>
    </source>
</evidence>
<keyword evidence="6" id="KW-0297">G-protein coupled receptor</keyword>
<dbReference type="Proteomes" id="UP001369086">
    <property type="component" value="Unassembled WGS sequence"/>
</dbReference>
<keyword evidence="8" id="KW-0675">Receptor</keyword>
<evidence type="ECO:0000256" key="7">
    <source>
        <dbReference type="ARBA" id="ARBA00023136"/>
    </source>
</evidence>
<evidence type="ECO:0000256" key="5">
    <source>
        <dbReference type="ARBA" id="ARBA00022989"/>
    </source>
</evidence>
<sequence>MHPQLQFPVKTSTPHAWKMSSPTLEPIFSTPTPTSDSPSISPPDPAFNSSLPPSSLSIAVPIFTMTLGAVSNILALGILLRSYSRYRRRTKARFLFLASNLVLTDFAGHVIPGAFALRLYAARMQWDSIDRSGVLCQLFGGCMVFFGLCPLFLGGAMAVERCVGLTRPLLHSSVVTSGHGRLAVALLCSLALLVAALPVLNVGRYSRQFPQTWCFLQVHGPLTGAELGLTLVFSGLGLASLAVSLLCNSLSGLALLQARMVKPKACSGTSLDIEMMVQLLGVTLVSCVCWSPFLISVALSVSQSLSSSQYDVRHYEWLMFLGVRLASWNQILDPWVYILLRRAVLRKIYQIVMRQGDLKGSKLGRWEASSFQSCEGRVMKRV</sequence>
<dbReference type="PANTHER" id="PTHR11866:SF33">
    <property type="entry name" value="THROMBOXANE A2 RECEPTOR"/>
    <property type="match status" value="1"/>
</dbReference>
<evidence type="ECO:0000256" key="13">
    <source>
        <dbReference type="SAM" id="Phobius"/>
    </source>
</evidence>
<dbReference type="Pfam" id="PF00001">
    <property type="entry name" value="7tm_1"/>
    <property type="match status" value="1"/>
</dbReference>
<dbReference type="SUPFAM" id="SSF81321">
    <property type="entry name" value="Family A G protein-coupled receptor-like"/>
    <property type="match status" value="1"/>
</dbReference>
<dbReference type="InterPro" id="IPR000276">
    <property type="entry name" value="GPCR_Rhodpsn"/>
</dbReference>
<dbReference type="PROSITE" id="PS50262">
    <property type="entry name" value="G_PROTEIN_RECEP_F1_2"/>
    <property type="match status" value="1"/>
</dbReference>
<evidence type="ECO:0000256" key="12">
    <source>
        <dbReference type="SAM" id="MobiDB-lite"/>
    </source>
</evidence>
<keyword evidence="7 13" id="KW-0472">Membrane</keyword>
<keyword evidence="16" id="KW-1185">Reference proteome</keyword>
<feature type="transmembrane region" description="Helical" evidence="13">
    <location>
        <begin position="137"/>
        <end position="159"/>
    </location>
</feature>
<feature type="domain" description="G-protein coupled receptors family 1 profile" evidence="14">
    <location>
        <begin position="71"/>
        <end position="337"/>
    </location>
</feature>
<feature type="transmembrane region" description="Helical" evidence="13">
    <location>
        <begin position="317"/>
        <end position="340"/>
    </location>
</feature>
<evidence type="ECO:0000256" key="11">
    <source>
        <dbReference type="ARBA" id="ARBA00029815"/>
    </source>
</evidence>
<feature type="transmembrane region" description="Helical" evidence="13">
    <location>
        <begin position="231"/>
        <end position="256"/>
    </location>
</feature>
<keyword evidence="9" id="KW-0325">Glycoprotein</keyword>
<organism evidence="15 16">
    <name type="scientific">Huso huso</name>
    <name type="common">Beluga</name>
    <name type="synonym">Acipenser huso</name>
    <dbReference type="NCBI Taxonomy" id="61971"/>
    <lineage>
        <taxon>Eukaryota</taxon>
        <taxon>Metazoa</taxon>
        <taxon>Chordata</taxon>
        <taxon>Craniata</taxon>
        <taxon>Vertebrata</taxon>
        <taxon>Euteleostomi</taxon>
        <taxon>Actinopterygii</taxon>
        <taxon>Chondrostei</taxon>
        <taxon>Acipenseriformes</taxon>
        <taxon>Acipenseridae</taxon>
        <taxon>Huso</taxon>
    </lineage>
</organism>
<dbReference type="InterPro" id="IPR017452">
    <property type="entry name" value="GPCR_Rhodpsn_7TM"/>
</dbReference>
<reference evidence="15 16" key="1">
    <citation type="submission" date="2021-05" db="EMBL/GenBank/DDBJ databases">
        <authorList>
            <person name="Zahm M."/>
            <person name="Klopp C."/>
            <person name="Cabau C."/>
            <person name="Kuhl H."/>
            <person name="Suciu R."/>
            <person name="Ciorpac M."/>
            <person name="Holostenco D."/>
            <person name="Gessner J."/>
            <person name="Wuertz S."/>
            <person name="Hohne C."/>
            <person name="Stock M."/>
            <person name="Gislard M."/>
            <person name="Lluch J."/>
            <person name="Milhes M."/>
            <person name="Lampietro C."/>
            <person name="Lopez Roques C."/>
            <person name="Donnadieu C."/>
            <person name="Du K."/>
            <person name="Schartl M."/>
            <person name="Guiguen Y."/>
        </authorList>
    </citation>
    <scope>NUCLEOTIDE SEQUENCE [LARGE SCALE GENOMIC DNA]</scope>
    <source>
        <strain evidence="15">Hh-F2</strain>
        <tissue evidence="15">Blood</tissue>
    </source>
</reference>
<gene>
    <name evidence="15" type="ORF">HHUSO_G36905</name>
</gene>
<dbReference type="CDD" id="cd15144">
    <property type="entry name" value="7tmA_PGE2_EP1"/>
    <property type="match status" value="1"/>
</dbReference>
<evidence type="ECO:0000256" key="8">
    <source>
        <dbReference type="ARBA" id="ARBA00023170"/>
    </source>
</evidence>
<evidence type="ECO:0000256" key="2">
    <source>
        <dbReference type="ARBA" id="ARBA00017628"/>
    </source>
</evidence>
<evidence type="ECO:0000313" key="16">
    <source>
        <dbReference type="Proteomes" id="UP001369086"/>
    </source>
</evidence>
<keyword evidence="10" id="KW-0807">Transducer</keyword>
<accession>A0ABR0Y080</accession>
<dbReference type="Gene3D" id="1.20.1070.10">
    <property type="entry name" value="Rhodopsin 7-helix transmembrane proteins"/>
    <property type="match status" value="1"/>
</dbReference>
<evidence type="ECO:0000256" key="1">
    <source>
        <dbReference type="ARBA" id="ARBA00004651"/>
    </source>
</evidence>
<comment type="subcellular location">
    <subcellularLocation>
        <location evidence="1">Cell membrane</location>
        <topology evidence="1">Multi-pass membrane protein</topology>
    </subcellularLocation>
</comment>
<evidence type="ECO:0000256" key="6">
    <source>
        <dbReference type="ARBA" id="ARBA00023040"/>
    </source>
</evidence>
<feature type="transmembrane region" description="Helical" evidence="13">
    <location>
        <begin position="277"/>
        <end position="297"/>
    </location>
</feature>
<dbReference type="PRINTS" id="PR00429">
    <property type="entry name" value="THROMBOXANER"/>
</dbReference>
<evidence type="ECO:0000256" key="9">
    <source>
        <dbReference type="ARBA" id="ARBA00023180"/>
    </source>
</evidence>
<evidence type="ECO:0000256" key="4">
    <source>
        <dbReference type="ARBA" id="ARBA00022692"/>
    </source>
</evidence>
<feature type="transmembrane region" description="Helical" evidence="13">
    <location>
        <begin position="92"/>
        <end position="117"/>
    </location>
</feature>
<feature type="transmembrane region" description="Helical" evidence="13">
    <location>
        <begin position="58"/>
        <end position="80"/>
    </location>
</feature>